<dbReference type="EMBL" id="JAPHNI010000241">
    <property type="protein sequence ID" value="KAJ8113622.1"/>
    <property type="molecule type" value="Genomic_DNA"/>
</dbReference>
<comment type="caution">
    <text evidence="1">The sequence shown here is derived from an EMBL/GenBank/DDBJ whole genome shotgun (WGS) entry which is preliminary data.</text>
</comment>
<organism evidence="1 2">
    <name type="scientific">Boeremia exigua</name>
    <dbReference type="NCBI Taxonomy" id="749465"/>
    <lineage>
        <taxon>Eukaryota</taxon>
        <taxon>Fungi</taxon>
        <taxon>Dikarya</taxon>
        <taxon>Ascomycota</taxon>
        <taxon>Pezizomycotina</taxon>
        <taxon>Dothideomycetes</taxon>
        <taxon>Pleosporomycetidae</taxon>
        <taxon>Pleosporales</taxon>
        <taxon>Pleosporineae</taxon>
        <taxon>Didymellaceae</taxon>
        <taxon>Boeremia</taxon>
    </lineage>
</organism>
<sequence length="178" mass="20178">MTYMVGEIIKEIQAGGPITKFPKSFDGPPKAEKEREALAQDKIRAKAAADNQAATLNQEPQVDWVKNKWARYYELNKMGHIKPNFDRMTFPQFEEYMEDALEQGRSNITAASTHLGLRDRPVQTQQKPPIKAASDQSQSKAVVSAAELQATVTCLESRPRKKPRVKAHITKEEYLKKH</sequence>
<evidence type="ECO:0000313" key="2">
    <source>
        <dbReference type="Proteomes" id="UP001153331"/>
    </source>
</evidence>
<gene>
    <name evidence="1" type="ORF">OPT61_g4285</name>
</gene>
<accession>A0ACC2IEU8</accession>
<name>A0ACC2IEU8_9PLEO</name>
<reference evidence="1" key="1">
    <citation type="submission" date="2022-11" db="EMBL/GenBank/DDBJ databases">
        <title>Genome Sequence of Boeremia exigua.</title>
        <authorList>
            <person name="Buettner E."/>
        </authorList>
    </citation>
    <scope>NUCLEOTIDE SEQUENCE</scope>
    <source>
        <strain evidence="1">CU02</strain>
    </source>
</reference>
<evidence type="ECO:0000313" key="1">
    <source>
        <dbReference type="EMBL" id="KAJ8113622.1"/>
    </source>
</evidence>
<keyword evidence="2" id="KW-1185">Reference proteome</keyword>
<proteinExistence type="predicted"/>
<protein>
    <submittedName>
        <fullName evidence="1">Uncharacterized protein</fullName>
    </submittedName>
</protein>
<dbReference type="Proteomes" id="UP001153331">
    <property type="component" value="Unassembled WGS sequence"/>
</dbReference>